<dbReference type="InterPro" id="IPR025929">
    <property type="entry name" value="INSIG_fam"/>
</dbReference>
<comment type="similarity">
    <text evidence="2">Belongs to the INSIG family.</text>
</comment>
<sequence>MAVNGSEGIFQPQPLRTFAQTSSTVTSSSTSTNTSSSPQFSVTPDKPSASEYDYSSDTDSIGGAPHKSQSIVSLTTSALVGIFGNSLNDANSRASTPDLLQTQPSSSTNLYGDGVARLRRNEGGSLGRQSGRPPFGKTLSASQLQQQQRRRYSNAAIASSANGSSTRLILFGKISLLFSFGVAYGHLITQLQDNHFVTNTTLNVDPIGSFTLTWGFMGIALGSILPFVDSISPALFGPTKNSLLNSSGSGVTMLMYPIIRAVGIFIGVSYGIRHLPWTSTLQGAVVLAVLNPLLWFAIDTSVNGFILSSLTAISGTILFAYFYPTHLPTSSGWSEDYIAVATWIASIFFCSSICFGMIGRKLLGPKNDSAASAISPR</sequence>
<dbReference type="PANTHER" id="PTHR15301:SF3">
    <property type="entry name" value="PROTEIN NSG1-RELATED"/>
    <property type="match status" value="1"/>
</dbReference>
<feature type="transmembrane region" description="Helical" evidence="8">
    <location>
        <begin position="249"/>
        <end position="272"/>
    </location>
</feature>
<comment type="subcellular location">
    <subcellularLocation>
        <location evidence="1">Endoplasmic reticulum membrane</location>
        <topology evidence="1">Multi-pass membrane protein</topology>
    </subcellularLocation>
</comment>
<dbReference type="RefSeq" id="XP_064767705.1">
    <property type="nucleotide sequence ID" value="XM_064909937.1"/>
</dbReference>
<proteinExistence type="inferred from homology"/>
<evidence type="ECO:0000256" key="8">
    <source>
        <dbReference type="SAM" id="Phobius"/>
    </source>
</evidence>
<feature type="region of interest" description="Disordered" evidence="7">
    <location>
        <begin position="120"/>
        <end position="144"/>
    </location>
</feature>
<dbReference type="Proteomes" id="UP001498771">
    <property type="component" value="Unassembled WGS sequence"/>
</dbReference>
<name>A0ABR1F4E0_9ASCO</name>
<accession>A0ABR1F4E0</accession>
<keyword evidence="5 8" id="KW-1133">Transmembrane helix</keyword>
<evidence type="ECO:0000256" key="2">
    <source>
        <dbReference type="ARBA" id="ARBA00007475"/>
    </source>
</evidence>
<evidence type="ECO:0000256" key="6">
    <source>
        <dbReference type="ARBA" id="ARBA00023136"/>
    </source>
</evidence>
<evidence type="ECO:0000256" key="7">
    <source>
        <dbReference type="SAM" id="MobiDB-lite"/>
    </source>
</evidence>
<protein>
    <submittedName>
        <fullName evidence="9">Insulin-induced protein-domain-containing protein</fullName>
    </submittedName>
</protein>
<feature type="region of interest" description="Disordered" evidence="7">
    <location>
        <begin position="94"/>
        <end position="113"/>
    </location>
</feature>
<evidence type="ECO:0000313" key="10">
    <source>
        <dbReference type="Proteomes" id="UP001498771"/>
    </source>
</evidence>
<feature type="transmembrane region" description="Helical" evidence="8">
    <location>
        <begin position="278"/>
        <end position="298"/>
    </location>
</feature>
<feature type="transmembrane region" description="Helical" evidence="8">
    <location>
        <begin position="168"/>
        <end position="187"/>
    </location>
</feature>
<dbReference type="GeneID" id="90035449"/>
<keyword evidence="6 8" id="KW-0472">Membrane</keyword>
<feature type="compositionally biased region" description="Polar residues" evidence="7">
    <location>
        <begin position="94"/>
        <end position="110"/>
    </location>
</feature>
<dbReference type="PANTHER" id="PTHR15301">
    <property type="entry name" value="INSULIN-INDUCED GENE 1"/>
    <property type="match status" value="1"/>
</dbReference>
<evidence type="ECO:0000313" key="9">
    <source>
        <dbReference type="EMBL" id="KAK7204672.1"/>
    </source>
</evidence>
<feature type="region of interest" description="Disordered" evidence="7">
    <location>
        <begin position="1"/>
        <end position="67"/>
    </location>
</feature>
<feature type="compositionally biased region" description="Low complexity" evidence="7">
    <location>
        <begin position="21"/>
        <end position="37"/>
    </location>
</feature>
<dbReference type="EMBL" id="JBBJBU010000007">
    <property type="protein sequence ID" value="KAK7204672.1"/>
    <property type="molecule type" value="Genomic_DNA"/>
</dbReference>
<feature type="transmembrane region" description="Helical" evidence="8">
    <location>
        <begin position="305"/>
        <end position="325"/>
    </location>
</feature>
<comment type="caution">
    <text evidence="9">The sequence shown here is derived from an EMBL/GenBank/DDBJ whole genome shotgun (WGS) entry which is preliminary data.</text>
</comment>
<keyword evidence="3 8" id="KW-0812">Transmembrane</keyword>
<feature type="transmembrane region" description="Helical" evidence="8">
    <location>
        <begin position="207"/>
        <end position="228"/>
    </location>
</feature>
<evidence type="ECO:0000256" key="1">
    <source>
        <dbReference type="ARBA" id="ARBA00004477"/>
    </source>
</evidence>
<keyword evidence="10" id="KW-1185">Reference proteome</keyword>
<keyword evidence="4" id="KW-0256">Endoplasmic reticulum</keyword>
<evidence type="ECO:0000256" key="5">
    <source>
        <dbReference type="ARBA" id="ARBA00022989"/>
    </source>
</evidence>
<gene>
    <name evidence="9" type="ORF">BZA70DRAFT_180039</name>
</gene>
<organism evidence="9 10">
    <name type="scientific">Myxozyma melibiosi</name>
    <dbReference type="NCBI Taxonomy" id="54550"/>
    <lineage>
        <taxon>Eukaryota</taxon>
        <taxon>Fungi</taxon>
        <taxon>Dikarya</taxon>
        <taxon>Ascomycota</taxon>
        <taxon>Saccharomycotina</taxon>
        <taxon>Lipomycetes</taxon>
        <taxon>Lipomycetales</taxon>
        <taxon>Lipomycetaceae</taxon>
        <taxon>Myxozyma</taxon>
    </lineage>
</organism>
<dbReference type="Pfam" id="PF07281">
    <property type="entry name" value="INSIG"/>
    <property type="match status" value="1"/>
</dbReference>
<feature type="transmembrane region" description="Helical" evidence="8">
    <location>
        <begin position="337"/>
        <end position="358"/>
    </location>
</feature>
<evidence type="ECO:0000256" key="4">
    <source>
        <dbReference type="ARBA" id="ARBA00022824"/>
    </source>
</evidence>
<evidence type="ECO:0000256" key="3">
    <source>
        <dbReference type="ARBA" id="ARBA00022692"/>
    </source>
</evidence>
<reference evidence="9 10" key="1">
    <citation type="submission" date="2024-03" db="EMBL/GenBank/DDBJ databases">
        <title>Genome-scale model development and genomic sequencing of the oleaginous clade Lipomyces.</title>
        <authorList>
            <consortium name="Lawrence Berkeley National Laboratory"/>
            <person name="Czajka J.J."/>
            <person name="Han Y."/>
            <person name="Kim J."/>
            <person name="Mondo S.J."/>
            <person name="Hofstad B.A."/>
            <person name="Robles A."/>
            <person name="Haridas S."/>
            <person name="Riley R."/>
            <person name="LaButti K."/>
            <person name="Pangilinan J."/>
            <person name="Andreopoulos W."/>
            <person name="Lipzen A."/>
            <person name="Yan J."/>
            <person name="Wang M."/>
            <person name="Ng V."/>
            <person name="Grigoriev I.V."/>
            <person name="Spatafora J.W."/>
            <person name="Magnuson J.K."/>
            <person name="Baker S.E."/>
            <person name="Pomraning K.R."/>
        </authorList>
    </citation>
    <scope>NUCLEOTIDE SEQUENCE [LARGE SCALE GENOMIC DNA]</scope>
    <source>
        <strain evidence="9 10">Phaff 52-87</strain>
    </source>
</reference>